<sequence length="1650" mass="191500">MDDNNDSSSESASCPVSETSQHKSSKNQLTTNELPLQLKNDEKTKQNVSAVNDSNNFSEFQNLFNPCNNRVAIWRTNRNQIETETERNIRLQRERELKAMQRMHRDQLESIQERVARLERETNAKNNSRHQETINETTEMHATKLKNQAQRKTTLRNVLTLQETEDEHDNRLNSEAATVRSRRHDRELIETEEMRDIRLRHEADKKTSERHSQIEQETEQERITRLDSEAISRRTRRQLALLQETEEQRNIRLNNESLTVANRRLTRDLMESEEMREMRLRHEADKKTSVRHSQIEQETEQERNTRLNSEAISQRTRRQLALLQETEEQRNIRLNNESLTVANRRRNKNIQENDALRSARLKKQAASKSNKRSTTEQLETDEQRNERLLSNNQAEKIRRNKRQQNESEQEENHRKLRKRNADLSRNTNITQRATQSWPQIPTTEIKHACLTNFKNSMSNHAVHQVVCASCACLHYKTDTVQQNIAKIPNKHLLYHVDYIPSCILRLNLDIDTITNTFQISEEQIQEYFSDAENTTVIINKMLLCRKGIHLNTGNVQLCNKCHEDLSSNKLPALSLSNLMWIGDVPQELRDLTLPEQKLIALYRHSSCVIKLCGITGDPSLAQSALKGNVITFPQNLSDIVKHLPLSPNELPDIIKIIFVGKTIPSKDQVRSILTIRQERIRTALIWLHTNNILYKDIHIDHLLLDAFPLNDIPDCLWNTMSFLKDTETSDVERSGYVDNDINPDELCLNGVVPLNMSALIDTRLYPTLFPYGLGGVENERRSVRVSYAKHIRYFLSYHDHRFEMNTSFIFVTFNILQRRTACAKSRILASRPFFSSQATEINQLTAKEVKIALDQIESNSSERTLNPRLSALLKQLKTISGSVMGSNQSRANYRVELHAQIFFSGLPNIFITINPCDLHHPLAMKFAGVDLDIDNLTAELMPKSHERAAIVSNHPVGIAHFFNKLITTVLSTLINYNINKHESYPGGGILGEIEAYYGTVEESGRGALHLHMLLWLANSKHPHELRELILDDNFRQNLINYLEDIIKEDLDDFQNNTTESDTCNIEKHNRTSISICSPIPLPTDSNFEEQKRIAVRTLASENQVHRHTSTCYKNTRITTTDNPPCRLRYPKQIYDDTMIDADTGEIRMKRSHPMINNFNEWLLLACRCNIDIKFIWSGSDTKALVYYISDYITKKNLSFHDCNALIYKAVENFEKNESRINYTDALDKSRRFILRCFNTLAFQQEISAVQVASYLMGRPDHYTSHTFVKIYLIGIECYLEQSLGKLKEKQQLNCTTNEYDSIDELPFHILESSYENDGQHEDQNESFELESGVDENNLVLCNKRIDYQLRPKELDDVCLYTFYCEYRKAKMTTFDNYLLQDDPAQTPLRRRGRPASDRWKLQSTHPQYSSHLIIRRSFSVVPVLVGPSIPRREREDTIERYARAILTLFCPWRNVLDICDPYTSWSDVLQLHQSSFTTKSNRVIENIQLLHDCKRDRDSDLFQLVNQPLPSRPINSSSPYSDANVEDTEEILALLNESIDYYPSLLNDEIIENDGVRASTQREYLNSTLANVIRSERFSYINNIAGLPDFVYNNRESNSIQTNDTNDLLHVGNEHHTQQIHVWQHSLKTQKEQKRQLLLYGSQNESVTVV</sequence>
<feature type="coiled-coil region" evidence="1">
    <location>
        <begin position="101"/>
        <end position="128"/>
    </location>
</feature>
<evidence type="ECO:0000259" key="3">
    <source>
        <dbReference type="Pfam" id="PF14214"/>
    </source>
</evidence>
<proteinExistence type="predicted"/>
<evidence type="ECO:0000313" key="5">
    <source>
        <dbReference type="EMBL" id="CAF2176801.1"/>
    </source>
</evidence>
<feature type="domain" description="Helitron helicase-like" evidence="3">
    <location>
        <begin position="790"/>
        <end position="1014"/>
    </location>
</feature>
<keyword evidence="1" id="KW-0175">Coiled coil</keyword>
<feature type="compositionally biased region" description="Low complexity" evidence="2">
    <location>
        <begin position="1"/>
        <end position="19"/>
    </location>
</feature>
<feature type="compositionally biased region" description="Basic residues" evidence="2">
    <location>
        <begin position="359"/>
        <end position="371"/>
    </location>
</feature>
<dbReference type="Pfam" id="PF20209">
    <property type="entry name" value="DUF6570"/>
    <property type="match status" value="1"/>
</dbReference>
<gene>
    <name evidence="5" type="ORF">WKI299_LOCUS33234</name>
</gene>
<feature type="region of interest" description="Disordered" evidence="2">
    <location>
        <begin position="278"/>
        <end position="314"/>
    </location>
</feature>
<reference evidence="5" key="1">
    <citation type="submission" date="2021-02" db="EMBL/GenBank/DDBJ databases">
        <authorList>
            <person name="Nowell W R."/>
        </authorList>
    </citation>
    <scope>NUCLEOTIDE SEQUENCE</scope>
</reference>
<protein>
    <recommendedName>
        <fullName evidence="7">Helitron helicase-like domain-containing protein</fullName>
    </recommendedName>
</protein>
<comment type="caution">
    <text evidence="5">The sequence shown here is derived from an EMBL/GenBank/DDBJ whole genome shotgun (WGS) entry which is preliminary data.</text>
</comment>
<dbReference type="InterPro" id="IPR046700">
    <property type="entry name" value="DUF6570"/>
</dbReference>
<dbReference type="Pfam" id="PF14214">
    <property type="entry name" value="Helitron_like_N"/>
    <property type="match status" value="1"/>
</dbReference>
<evidence type="ECO:0008006" key="7">
    <source>
        <dbReference type="Google" id="ProtNLM"/>
    </source>
</evidence>
<dbReference type="InterPro" id="IPR025476">
    <property type="entry name" value="Helitron_helicase-like"/>
</dbReference>
<evidence type="ECO:0000256" key="1">
    <source>
        <dbReference type="SAM" id="Coils"/>
    </source>
</evidence>
<evidence type="ECO:0000256" key="2">
    <source>
        <dbReference type="SAM" id="MobiDB-lite"/>
    </source>
</evidence>
<dbReference type="Proteomes" id="UP000663856">
    <property type="component" value="Unassembled WGS sequence"/>
</dbReference>
<evidence type="ECO:0000313" key="6">
    <source>
        <dbReference type="Proteomes" id="UP000663856"/>
    </source>
</evidence>
<feature type="domain" description="DUF6570" evidence="4">
    <location>
        <begin position="568"/>
        <end position="702"/>
    </location>
</feature>
<accession>A0A816YVT4</accession>
<name>A0A816YVT4_9BILA</name>
<feature type="compositionally biased region" description="Polar residues" evidence="2">
    <location>
        <begin position="423"/>
        <end position="437"/>
    </location>
</feature>
<feature type="region of interest" description="Disordered" evidence="2">
    <location>
        <begin position="1"/>
        <end position="46"/>
    </location>
</feature>
<dbReference type="EMBL" id="CAJNRF010015600">
    <property type="protein sequence ID" value="CAF2176801.1"/>
    <property type="molecule type" value="Genomic_DNA"/>
</dbReference>
<feature type="compositionally biased region" description="Basic and acidic residues" evidence="2">
    <location>
        <begin position="278"/>
        <end position="288"/>
    </location>
</feature>
<feature type="region of interest" description="Disordered" evidence="2">
    <location>
        <begin position="339"/>
        <end position="437"/>
    </location>
</feature>
<feature type="region of interest" description="Disordered" evidence="2">
    <location>
        <begin position="203"/>
        <end position="229"/>
    </location>
</feature>
<evidence type="ECO:0000259" key="4">
    <source>
        <dbReference type="Pfam" id="PF20209"/>
    </source>
</evidence>
<organism evidence="5 6">
    <name type="scientific">Rotaria magnacalcarata</name>
    <dbReference type="NCBI Taxonomy" id="392030"/>
    <lineage>
        <taxon>Eukaryota</taxon>
        <taxon>Metazoa</taxon>
        <taxon>Spiralia</taxon>
        <taxon>Gnathifera</taxon>
        <taxon>Rotifera</taxon>
        <taxon>Eurotatoria</taxon>
        <taxon>Bdelloidea</taxon>
        <taxon>Philodinida</taxon>
        <taxon>Philodinidae</taxon>
        <taxon>Rotaria</taxon>
    </lineage>
</organism>